<dbReference type="SUPFAM" id="SSF102114">
    <property type="entry name" value="Radical SAM enzymes"/>
    <property type="match status" value="1"/>
</dbReference>
<dbReference type="InterPro" id="IPR013785">
    <property type="entry name" value="Aldolase_TIM"/>
</dbReference>
<name>A4V808_PSEFS</name>
<organism evidence="7 8">
    <name type="scientific">Pseudomonas fluorescens (strain SBW25)</name>
    <dbReference type="NCBI Taxonomy" id="216595"/>
    <lineage>
        <taxon>Bacteria</taxon>
        <taxon>Pseudomonadati</taxon>
        <taxon>Pseudomonadota</taxon>
        <taxon>Gammaproteobacteria</taxon>
        <taxon>Pseudomonadales</taxon>
        <taxon>Pseudomonadaceae</taxon>
        <taxon>Pseudomonas</taxon>
    </lineage>
</organism>
<protein>
    <recommendedName>
        <fullName evidence="9">Radical SAM protein</fullName>
    </recommendedName>
</protein>
<evidence type="ECO:0000256" key="5">
    <source>
        <dbReference type="ARBA" id="ARBA00023014"/>
    </source>
</evidence>
<dbReference type="InterPro" id="IPR007197">
    <property type="entry name" value="rSAM"/>
</dbReference>
<dbReference type="EMBL" id="AM235768">
    <property type="protein sequence ID" value="CAM96074.1"/>
    <property type="molecule type" value="Genomic_DNA"/>
</dbReference>
<keyword evidence="7" id="KW-0614">Plasmid</keyword>
<dbReference type="PANTHER" id="PTHR43273">
    <property type="entry name" value="ANAEROBIC SULFATASE-MATURATING ENZYME HOMOLOG ASLB-RELATED"/>
    <property type="match status" value="1"/>
</dbReference>
<dbReference type="SFLD" id="SFLDS00029">
    <property type="entry name" value="Radical_SAM"/>
    <property type="match status" value="1"/>
</dbReference>
<evidence type="ECO:0000313" key="7">
    <source>
        <dbReference type="EMBL" id="CAM96074.1"/>
    </source>
</evidence>
<sequence>MLPANEAFMRSEAIGFINVTRQCNVDCKRCYLTEEHRSTKERLSVAILQQFLQSSFWADRDCTLIWEGGEPSVIGPQSMQLLVDTARRLLPSAKQTMVTNCFSVPDWLLAMVHEEFDGLVETTYALGNKFNLAGSEVIYQERFISGLNKFWSAGVPCVVNVELNAETVRAGSDALVDVMLQSECKVWEFDISVDFASFLRAPVYHPASTPALPLTVPYQKAWSFLSDLRERHYARLNRAGITIGVFEQNPDAGNLQFNVLSEDRFLTLNPDGTVTTNPLYSDLEGTILGDLHVSSLDSMIISRNRLSRIAHERRRMRACNGCEHVSYCGGGPAHVPVFDGSGECAGGLSIWNSSLRMQSA</sequence>
<dbReference type="RefSeq" id="WP_011922851.1">
    <property type="nucleotide sequence ID" value="NC_009444.1"/>
</dbReference>
<evidence type="ECO:0000256" key="1">
    <source>
        <dbReference type="ARBA" id="ARBA00001966"/>
    </source>
</evidence>
<dbReference type="Proteomes" id="UP000002332">
    <property type="component" value="Plasmid pQBR103"/>
</dbReference>
<dbReference type="GO" id="GO:0046872">
    <property type="term" value="F:metal ion binding"/>
    <property type="evidence" value="ECO:0007669"/>
    <property type="project" value="UniProtKB-KW"/>
</dbReference>
<dbReference type="SFLD" id="SFLDG01067">
    <property type="entry name" value="SPASM/twitch_domain_containing"/>
    <property type="match status" value="1"/>
</dbReference>
<keyword evidence="3" id="KW-0479">Metal-binding</keyword>
<evidence type="ECO:0000256" key="4">
    <source>
        <dbReference type="ARBA" id="ARBA00023004"/>
    </source>
</evidence>
<dbReference type="InterPro" id="IPR058240">
    <property type="entry name" value="rSAM_sf"/>
</dbReference>
<evidence type="ECO:0000256" key="3">
    <source>
        <dbReference type="ARBA" id="ARBA00022723"/>
    </source>
</evidence>
<keyword evidence="4" id="KW-0408">Iron</keyword>
<comment type="similarity">
    <text evidence="6">Belongs to the radical SAM superfamily. Anaerobic sulfatase-maturating enzyme family.</text>
</comment>
<evidence type="ECO:0000256" key="6">
    <source>
        <dbReference type="ARBA" id="ARBA00023601"/>
    </source>
</evidence>
<proteinExistence type="inferred from homology"/>
<dbReference type="PATRIC" id="fig|216595.4.peg.22"/>
<dbReference type="Gene3D" id="3.20.20.70">
    <property type="entry name" value="Aldolase class I"/>
    <property type="match status" value="1"/>
</dbReference>
<reference evidence="7 8" key="1">
    <citation type="journal article" date="2007" name="ISME J.">
        <title>Sequence-based analysis of pQBR103; a representative of a unique, transfer-proficient mega plasmid resident in the microbial community of sugar beet.</title>
        <authorList>
            <person name="Tett A."/>
            <person name="Spiers A.J."/>
            <person name="Crossman L.C."/>
            <person name="Ager D."/>
            <person name="Ciric L."/>
            <person name="Dow J.M."/>
            <person name="Fry J.C."/>
            <person name="Harris D."/>
            <person name="Lilley A."/>
            <person name="Oliver A."/>
            <person name="Parkhill J."/>
            <person name="Quail M.A."/>
            <person name="Rainey P.B."/>
            <person name="Saunders N.J."/>
            <person name="Seeger K."/>
            <person name="Snyder L.A.S."/>
            <person name="Squares R."/>
            <person name="Thomas C.M."/>
            <person name="Turner S.L."/>
            <person name="Zhang X.-X."/>
            <person name="Field D."/>
            <person name="Bailey M.J."/>
        </authorList>
    </citation>
    <scope>NUCLEOTIDE SEQUENCE [LARGE SCALE GENOMIC DNA]</scope>
    <source>
        <strain evidence="7 8">SBW25</strain>
    </source>
</reference>
<dbReference type="AlphaFoldDB" id="A4V808"/>
<keyword evidence="2" id="KW-0949">S-adenosyl-L-methionine</keyword>
<accession>A4V808</accession>
<comment type="cofactor">
    <cofactor evidence="1">
        <name>[4Fe-4S] cluster</name>
        <dbReference type="ChEBI" id="CHEBI:49883"/>
    </cofactor>
</comment>
<keyword evidence="5" id="KW-0411">Iron-sulfur</keyword>
<dbReference type="PANTHER" id="PTHR43273:SF3">
    <property type="entry name" value="ANAEROBIC SULFATASE-MATURATING ENZYME HOMOLOG ASLB-RELATED"/>
    <property type="match status" value="1"/>
</dbReference>
<dbReference type="InterPro" id="IPR023867">
    <property type="entry name" value="Sulphatase_maturase_rSAM"/>
</dbReference>
<evidence type="ECO:0000256" key="2">
    <source>
        <dbReference type="ARBA" id="ARBA00022691"/>
    </source>
</evidence>
<dbReference type="GO" id="GO:0051536">
    <property type="term" value="F:iron-sulfur cluster binding"/>
    <property type="evidence" value="ECO:0007669"/>
    <property type="project" value="UniProtKB-KW"/>
</dbReference>
<evidence type="ECO:0000313" key="8">
    <source>
        <dbReference type="Proteomes" id="UP000002332"/>
    </source>
</evidence>
<geneLocation type="plasmid" evidence="7 8">
    <name>pQBR103</name>
</geneLocation>
<gene>
    <name evidence="7" type="ordered locus">pQBR0042</name>
</gene>
<evidence type="ECO:0008006" key="9">
    <source>
        <dbReference type="Google" id="ProtNLM"/>
    </source>
</evidence>
<dbReference type="GO" id="GO:0016491">
    <property type="term" value="F:oxidoreductase activity"/>
    <property type="evidence" value="ECO:0007669"/>
    <property type="project" value="InterPro"/>
</dbReference>